<reference evidence="2" key="1">
    <citation type="submission" date="2023-08" db="EMBL/GenBank/DDBJ databases">
        <title>Nitrogen cycling bacteria in agricultural field soils.</title>
        <authorList>
            <person name="Jang J."/>
        </authorList>
    </citation>
    <scope>NUCLEOTIDE SEQUENCE</scope>
    <source>
        <strain evidence="2">PS3-36</strain>
    </source>
</reference>
<evidence type="ECO:0000313" key="3">
    <source>
        <dbReference type="Proteomes" id="UP001178888"/>
    </source>
</evidence>
<dbReference type="EMBL" id="JAVGVR010000002">
    <property type="protein sequence ID" value="MDQ6600879.1"/>
    <property type="molecule type" value="Genomic_DNA"/>
</dbReference>
<protein>
    <submittedName>
        <fullName evidence="2">Uncharacterized protein</fullName>
    </submittedName>
</protein>
<dbReference type="RefSeq" id="WP_308914507.1">
    <property type="nucleotide sequence ID" value="NZ_JAVGVR010000002.1"/>
</dbReference>
<evidence type="ECO:0000256" key="1">
    <source>
        <dbReference type="SAM" id="MobiDB-lite"/>
    </source>
</evidence>
<name>A0AA90Z5Z6_9BACI</name>
<proteinExistence type="predicted"/>
<dbReference type="Proteomes" id="UP001178888">
    <property type="component" value="Unassembled WGS sequence"/>
</dbReference>
<keyword evidence="3" id="KW-1185">Reference proteome</keyword>
<sequence length="60" mass="7212">MSGMDEYKDKIKKQMDRPMRSAREELMGGAESKPEITSEPIHEQQEMYIIEEQYQPFLFR</sequence>
<organism evidence="2 3">
    <name type="scientific">Bacillus salipaludis</name>
    <dbReference type="NCBI Taxonomy" id="2547811"/>
    <lineage>
        <taxon>Bacteria</taxon>
        <taxon>Bacillati</taxon>
        <taxon>Bacillota</taxon>
        <taxon>Bacilli</taxon>
        <taxon>Bacillales</taxon>
        <taxon>Bacillaceae</taxon>
        <taxon>Bacillus</taxon>
    </lineage>
</organism>
<comment type="caution">
    <text evidence="2">The sequence shown here is derived from an EMBL/GenBank/DDBJ whole genome shotgun (WGS) entry which is preliminary data.</text>
</comment>
<feature type="region of interest" description="Disordered" evidence="1">
    <location>
        <begin position="1"/>
        <end position="44"/>
    </location>
</feature>
<gene>
    <name evidence="2" type="ORF">RCG21_32300</name>
</gene>
<dbReference type="AlphaFoldDB" id="A0AA90Z5Z6"/>
<accession>A0AA90Z5Z6</accession>
<evidence type="ECO:0000313" key="2">
    <source>
        <dbReference type="EMBL" id="MDQ6600879.1"/>
    </source>
</evidence>